<gene>
    <name evidence="4" type="ORF">FQA47_011994</name>
</gene>
<keyword evidence="4" id="KW-0969">Cilium</keyword>
<feature type="region of interest" description="Disordered" evidence="1">
    <location>
        <begin position="464"/>
        <end position="517"/>
    </location>
</feature>
<evidence type="ECO:0000256" key="1">
    <source>
        <dbReference type="SAM" id="MobiDB-lite"/>
    </source>
</evidence>
<dbReference type="InterPro" id="IPR027417">
    <property type="entry name" value="P-loop_NTPase"/>
</dbReference>
<evidence type="ECO:0000259" key="2">
    <source>
        <dbReference type="Pfam" id="PF22946"/>
    </source>
</evidence>
<organism evidence="4 5">
    <name type="scientific">Oryzias melastigma</name>
    <name type="common">Marine medaka</name>
    <dbReference type="NCBI Taxonomy" id="30732"/>
    <lineage>
        <taxon>Eukaryota</taxon>
        <taxon>Metazoa</taxon>
        <taxon>Chordata</taxon>
        <taxon>Craniata</taxon>
        <taxon>Vertebrata</taxon>
        <taxon>Euteleostomi</taxon>
        <taxon>Actinopterygii</taxon>
        <taxon>Neopterygii</taxon>
        <taxon>Teleostei</taxon>
        <taxon>Neoteleostei</taxon>
        <taxon>Acanthomorphata</taxon>
        <taxon>Ovalentaria</taxon>
        <taxon>Atherinomorphae</taxon>
        <taxon>Beloniformes</taxon>
        <taxon>Adrianichthyidae</taxon>
        <taxon>Oryziinae</taxon>
        <taxon>Oryzias</taxon>
    </lineage>
</organism>
<dbReference type="GO" id="GO:0007288">
    <property type="term" value="P:sperm axoneme assembly"/>
    <property type="evidence" value="ECO:0007669"/>
    <property type="project" value="TreeGrafter"/>
</dbReference>
<feature type="domain" description="SPEF2 C-terminal" evidence="3">
    <location>
        <begin position="656"/>
        <end position="822"/>
    </location>
</feature>
<feature type="compositionally biased region" description="Basic and acidic residues" evidence="1">
    <location>
        <begin position="496"/>
        <end position="517"/>
    </location>
</feature>
<dbReference type="AlphaFoldDB" id="A0A834CLN6"/>
<feature type="compositionally biased region" description="Basic residues" evidence="1">
    <location>
        <begin position="482"/>
        <end position="494"/>
    </location>
</feature>
<dbReference type="InterPro" id="IPR052634">
    <property type="entry name" value="Sperm_flagellar-bone_growth"/>
</dbReference>
<dbReference type="GO" id="GO:0097225">
    <property type="term" value="C:sperm midpiece"/>
    <property type="evidence" value="ECO:0007669"/>
    <property type="project" value="TreeGrafter"/>
</dbReference>
<feature type="compositionally biased region" description="Basic and acidic residues" evidence="1">
    <location>
        <begin position="464"/>
        <end position="481"/>
    </location>
</feature>
<dbReference type="Pfam" id="PF24082">
    <property type="entry name" value="SPEF2_C"/>
    <property type="match status" value="1"/>
</dbReference>
<feature type="compositionally biased region" description="Basic and acidic residues" evidence="1">
    <location>
        <begin position="332"/>
        <end position="341"/>
    </location>
</feature>
<evidence type="ECO:0000313" key="4">
    <source>
        <dbReference type="EMBL" id="KAF6730089.1"/>
    </source>
</evidence>
<feature type="region of interest" description="Disordered" evidence="1">
    <location>
        <begin position="332"/>
        <end position="361"/>
    </location>
</feature>
<dbReference type="Pfam" id="PF22946">
    <property type="entry name" value="SPEF2_D5"/>
    <property type="match status" value="1"/>
</dbReference>
<dbReference type="GO" id="GO:0002177">
    <property type="term" value="C:manchette"/>
    <property type="evidence" value="ECO:0007669"/>
    <property type="project" value="TreeGrafter"/>
</dbReference>
<protein>
    <submittedName>
        <fullName evidence="4">Sperm flagellar protein 2</fullName>
    </submittedName>
</protein>
<proteinExistence type="predicted"/>
<dbReference type="InterPro" id="IPR054517">
    <property type="entry name" value="SPEF2_D5"/>
</dbReference>
<dbReference type="SUPFAM" id="SSF52540">
    <property type="entry name" value="P-loop containing nucleoside triphosphate hydrolases"/>
    <property type="match status" value="1"/>
</dbReference>
<dbReference type="InterPro" id="IPR056199">
    <property type="entry name" value="SPEF2_C"/>
</dbReference>
<name>A0A834CLN6_ORYME</name>
<dbReference type="Gene3D" id="3.40.50.300">
    <property type="entry name" value="P-loop containing nucleotide triphosphate hydrolases"/>
    <property type="match status" value="2"/>
</dbReference>
<keyword evidence="4" id="KW-0966">Cell projection</keyword>
<evidence type="ECO:0000259" key="3">
    <source>
        <dbReference type="Pfam" id="PF24082"/>
    </source>
</evidence>
<feature type="domain" description="CPC1/SPEF2" evidence="2">
    <location>
        <begin position="2"/>
        <end position="117"/>
    </location>
</feature>
<dbReference type="Proteomes" id="UP000646548">
    <property type="component" value="Unassembled WGS sequence"/>
</dbReference>
<dbReference type="EMBL" id="WKFB01000245">
    <property type="protein sequence ID" value="KAF6730089.1"/>
    <property type="molecule type" value="Genomic_DNA"/>
</dbReference>
<reference evidence="4" key="1">
    <citation type="journal article" name="BMC Genomics">
        <title>Long-read sequencing and de novo genome assembly of marine medaka (Oryzias melastigma).</title>
        <authorList>
            <person name="Liang P."/>
            <person name="Saqib H.S.A."/>
            <person name="Ni X."/>
            <person name="Shen Y."/>
        </authorList>
    </citation>
    <scope>NUCLEOTIDE SEQUENCE</scope>
    <source>
        <strain evidence="4">Bigg-433</strain>
    </source>
</reference>
<dbReference type="PANTHER" id="PTHR14919">
    <property type="entry name" value="KPL2-RELATED"/>
    <property type="match status" value="1"/>
</dbReference>
<dbReference type="PANTHER" id="PTHR14919:SF0">
    <property type="entry name" value="SPERM FLAGELLAR PROTEIN 2"/>
    <property type="match status" value="1"/>
</dbReference>
<feature type="compositionally biased region" description="Polar residues" evidence="1">
    <location>
        <begin position="344"/>
        <end position="361"/>
    </location>
</feature>
<comment type="caution">
    <text evidence="4">The sequence shown here is derived from an EMBL/GenBank/DDBJ whole genome shotgun (WGS) entry which is preliminary data.</text>
</comment>
<accession>A0A834CLN6</accession>
<sequence>MRMQKEVIRENRLFVEQQYQERREKDFREALYREAVLAQQEKVAREEEIRKDVELCTRISAERSQNKRKKYFNHCKELLNQIVDLATKVGDYRQLTENTIPEQTMRDWKELFLKGLPLYEPSHEQSLELSALKDSIDLTKLPQEALNNLDYHEYAKMIGDWAWPEEAGEIKPPSANSILENVVRRLKNIVCSSTAKPPNSEYSHFIIKACVLGNICSGKTTCLDRIAEALGIYVLSSDTLVEESLKAYHDGEEILIFKKVEAVSLRIAAFKGAWPALEKWYSGKQNILVTVDADVDEDEVYNRVKLILQKILEKKTRGGASPYMCSMDARRLSRAEVEKPQSPKAGQSRSGTPTSLSQRNSPVLQKLLRSASSCSLDYEDEPLSPELCESLWDTTDKCKEQDEQKKAALLSDEWLEEHTAALINSHSILMQHLHDKLICNYEDALKVIETFPISLDICELKETDQKEAKEPERPQVEEASSKAKKTPKGKRSAGKLKGEEPEKTEPQIPSEKTETKEMTGKFHQEYAAALDHEGNRAKMRLELVKNHGLVMLHSLQSRTQRTLSQMETWLQARYRAEMKSIDQLIEMAHHHIMAEAKLQYEVVLEGSDFYLKEIPSDGGKPVSSSRSRSFRETVWICAVCRRSRINPPSVKQRCSISLLKDMLSINMGKHNLPKLWVDNQTLLGEIVSVLTDSNDRIDWRRFLLCASLPWPVPSLAQLLYALQSFKLADVYETGFINEEQYLQMELWLTYESAQIVSEDLSESLPRSRVANLTKFFFQLFADSSVSPPQLDYVSMLQYFSADPDPRQGFVRALSVVLGQPLRQPSEDHLIMSMPSIEEDTKLTSLEADGNYNNLSASFGNEKVSISALLKVLCCKDAKMTNNALPHTDLISQEALREPLTQVYMELGYEPEECIPFSVLSKHPYIQMLMETSTQYLLVNIPWKPFGTPEQNADEQLSSLNRI</sequence>
<evidence type="ECO:0000313" key="5">
    <source>
        <dbReference type="Proteomes" id="UP000646548"/>
    </source>
</evidence>
<keyword evidence="4" id="KW-0282">Flagellum</keyword>